<dbReference type="EMBL" id="JAMPKX010000003">
    <property type="protein sequence ID" value="MEP0947254.1"/>
    <property type="molecule type" value="Genomic_DNA"/>
</dbReference>
<keyword evidence="1" id="KW-0812">Transmembrane</keyword>
<keyword evidence="1" id="KW-1133">Transmembrane helix</keyword>
<proteinExistence type="predicted"/>
<reference evidence="2 3" key="1">
    <citation type="submission" date="2022-04" db="EMBL/GenBank/DDBJ databases">
        <title>Positive selection, recombination, and allopatry shape intraspecific diversity of widespread and dominant cyanobacteria.</title>
        <authorList>
            <person name="Wei J."/>
            <person name="Shu W."/>
            <person name="Hu C."/>
        </authorList>
    </citation>
    <scope>NUCLEOTIDE SEQUENCE [LARGE SCALE GENOMIC DNA]</scope>
    <source>
        <strain evidence="2 3">DQ-A4</strain>
    </source>
</reference>
<feature type="transmembrane region" description="Helical" evidence="1">
    <location>
        <begin position="28"/>
        <end position="45"/>
    </location>
</feature>
<feature type="transmembrane region" description="Helical" evidence="1">
    <location>
        <begin position="110"/>
        <end position="132"/>
    </location>
</feature>
<dbReference type="Proteomes" id="UP001482513">
    <property type="component" value="Unassembled WGS sequence"/>
</dbReference>
<feature type="transmembrane region" description="Helical" evidence="1">
    <location>
        <begin position="65"/>
        <end position="98"/>
    </location>
</feature>
<evidence type="ECO:0000313" key="2">
    <source>
        <dbReference type="EMBL" id="MEP0947254.1"/>
    </source>
</evidence>
<comment type="caution">
    <text evidence="2">The sequence shown here is derived from an EMBL/GenBank/DDBJ whole genome shotgun (WGS) entry which is preliminary data.</text>
</comment>
<gene>
    <name evidence="2" type="ORF">NC992_10260</name>
</gene>
<dbReference type="PROSITE" id="PS51318">
    <property type="entry name" value="TAT"/>
    <property type="match status" value="1"/>
</dbReference>
<dbReference type="RefSeq" id="WP_190701757.1">
    <property type="nucleotide sequence ID" value="NZ_JAMPKX010000003.1"/>
</dbReference>
<dbReference type="InterPro" id="IPR006311">
    <property type="entry name" value="TAT_signal"/>
</dbReference>
<keyword evidence="3" id="KW-1185">Reference proteome</keyword>
<organism evidence="2 3">
    <name type="scientific">Leptolyngbya subtilissima DQ-A4</name>
    <dbReference type="NCBI Taxonomy" id="2933933"/>
    <lineage>
        <taxon>Bacteria</taxon>
        <taxon>Bacillati</taxon>
        <taxon>Cyanobacteriota</taxon>
        <taxon>Cyanophyceae</taxon>
        <taxon>Leptolyngbyales</taxon>
        <taxon>Leptolyngbyaceae</taxon>
        <taxon>Leptolyngbya group</taxon>
        <taxon>Leptolyngbya</taxon>
    </lineage>
</organism>
<evidence type="ECO:0000256" key="1">
    <source>
        <dbReference type="SAM" id="Phobius"/>
    </source>
</evidence>
<sequence>MSSHKPPARNPASPTQSQRFIRRPRRRTLLLGWAILAALGWLGYLPFVGGAVPGVHGLAWAYSKLFAIALLTLLPVIVLWFAGGLILCLLLLLSFYLNWQQSAPRGVAKVVWLLVADVLLLVALLPALLAGYAPQAKQDIALWGITYRTVYVAFPLDDNYGDLMLLSCRSLGLCHSVYRGYTDISSAGEAALTFNAETNQVALRLEGQWVYVRSPDEVLCSQSPQATSSNGSCSFVPNE</sequence>
<name>A0ABV0K3J9_9CYAN</name>
<accession>A0ABV0K3J9</accession>
<keyword evidence="1" id="KW-0472">Membrane</keyword>
<protein>
    <submittedName>
        <fullName evidence="2">Uncharacterized protein</fullName>
    </submittedName>
</protein>
<evidence type="ECO:0000313" key="3">
    <source>
        <dbReference type="Proteomes" id="UP001482513"/>
    </source>
</evidence>